<feature type="region of interest" description="Disordered" evidence="1">
    <location>
        <begin position="318"/>
        <end position="346"/>
    </location>
</feature>
<feature type="domain" description="HDOD" evidence="2">
    <location>
        <begin position="16"/>
        <end position="176"/>
    </location>
</feature>
<name>A0A554WL32_9BURK</name>
<evidence type="ECO:0000313" key="3">
    <source>
        <dbReference type="EMBL" id="TSE24301.1"/>
    </source>
</evidence>
<reference evidence="3 4" key="1">
    <citation type="submission" date="2019-07" db="EMBL/GenBank/DDBJ databases">
        <title>Tepidimonas sediminis YIM 72259 draft genome.</title>
        <authorList>
            <person name="Da Costa M.S."/>
            <person name="Froufe H.J.C."/>
            <person name="Egas C."/>
            <person name="Albuquerque L."/>
        </authorList>
    </citation>
    <scope>NUCLEOTIDE SEQUENCE [LARGE SCALE GENOMIC DNA]</scope>
    <source>
        <strain evidence="3 4">YIM 72259</strain>
    </source>
</reference>
<feature type="compositionally biased region" description="Low complexity" evidence="1">
    <location>
        <begin position="334"/>
        <end position="346"/>
    </location>
</feature>
<organism evidence="3 4">
    <name type="scientific">Tepidimonas sediminis</name>
    <dbReference type="NCBI Taxonomy" id="2588941"/>
    <lineage>
        <taxon>Bacteria</taxon>
        <taxon>Pseudomonadati</taxon>
        <taxon>Pseudomonadota</taxon>
        <taxon>Betaproteobacteria</taxon>
        <taxon>Burkholderiales</taxon>
        <taxon>Tepidimonas</taxon>
    </lineage>
</organism>
<sequence length="529" mass="56172">MAAAPLPVLLDDAALQAVLDEEATGHALAARLRADPPLGLRLIAAAQRHVRGGLRITHLEHALGLLGLGRAQALVRQAAARRFDPRAPGHLAYANAVATSLLAAHWAQACARIDGRGDHATVFWTTVLHGITHWHWALAQPARAEAWRARVAAGERGETLERAWLGRALADWDRALACHLGLADADDLPLAPVLDRRHLKRAARLAWTGANPATVEGELGRWLHQPALAPLLWFLLAREAMADWHGPRTALLLRALATLRGWRLDDTIAFAHRHAAEASRGLTWAVWDGAPAARLFWARPPARRLAVAAAEEVAAPATAAPMQTAAPQTPAPSAPTASAPAGAAPASAPAAPLSLDDFVEACQAQRFGTLTGFLQAFALTLRQSLGLARFALLMRTTDPGRLVCIAAHGFGAAVQPRRLQVPLAQAPLLARLMEQPGAFLRVAPGQVPTARAQLPAPLDGELPAGGVALATLTVRGRAAGILWADAGAWGQGLDDAQYQGIKRVTLHFARELTRLLVLQQRRADEAAAG</sequence>
<dbReference type="AlphaFoldDB" id="A0A554WL32"/>
<comment type="caution">
    <text evidence="3">The sequence shown here is derived from an EMBL/GenBank/DDBJ whole genome shotgun (WGS) entry which is preliminary data.</text>
</comment>
<dbReference type="Pfam" id="PF08668">
    <property type="entry name" value="HDOD"/>
    <property type="match status" value="1"/>
</dbReference>
<feature type="compositionally biased region" description="Low complexity" evidence="1">
    <location>
        <begin position="318"/>
        <end position="328"/>
    </location>
</feature>
<evidence type="ECO:0000256" key="1">
    <source>
        <dbReference type="SAM" id="MobiDB-lite"/>
    </source>
</evidence>
<proteinExistence type="predicted"/>
<dbReference type="SUPFAM" id="SSF109604">
    <property type="entry name" value="HD-domain/PDEase-like"/>
    <property type="match status" value="1"/>
</dbReference>
<gene>
    <name evidence="3" type="ORF">Tsedi_01954</name>
</gene>
<keyword evidence="4" id="KW-1185">Reference proteome</keyword>
<dbReference type="EMBL" id="VJND01000013">
    <property type="protein sequence ID" value="TSE24301.1"/>
    <property type="molecule type" value="Genomic_DNA"/>
</dbReference>
<dbReference type="Proteomes" id="UP000320225">
    <property type="component" value="Unassembled WGS sequence"/>
</dbReference>
<dbReference type="InterPro" id="IPR013976">
    <property type="entry name" value="HDOD"/>
</dbReference>
<evidence type="ECO:0000313" key="4">
    <source>
        <dbReference type="Proteomes" id="UP000320225"/>
    </source>
</evidence>
<evidence type="ECO:0000259" key="2">
    <source>
        <dbReference type="Pfam" id="PF08668"/>
    </source>
</evidence>
<accession>A0A554WL32</accession>
<dbReference type="Gene3D" id="1.10.3210.10">
    <property type="entry name" value="Hypothetical protein af1432"/>
    <property type="match status" value="1"/>
</dbReference>
<protein>
    <submittedName>
        <fullName evidence="3">HDOD domain protein</fullName>
    </submittedName>
</protein>